<accession>A0A271LBJ5</accession>
<dbReference type="Gene3D" id="1.10.490.10">
    <property type="entry name" value="Globins"/>
    <property type="match status" value="1"/>
</dbReference>
<name>A0A271LBJ5_9HYPH</name>
<keyword evidence="2" id="KW-1185">Reference proteome</keyword>
<proteinExistence type="predicted"/>
<sequence length="89" mass="9746">MALHRSGTADVRISLAGWLSARLGAPKGWFYQPRPCLMGLHPSLAINADLPARRLKAMRRALARSAIEPRVAAQLHQHLTQIADAMAAR</sequence>
<gene>
    <name evidence="1" type="ORF">CIT26_30665</name>
</gene>
<dbReference type="AlphaFoldDB" id="A0A271LBJ5"/>
<protein>
    <submittedName>
        <fullName evidence="1">Uncharacterized protein</fullName>
    </submittedName>
</protein>
<dbReference type="EMBL" id="NPKJ01000072">
    <property type="protein sequence ID" value="PAQ05464.1"/>
    <property type="molecule type" value="Genomic_DNA"/>
</dbReference>
<reference evidence="1 2" key="1">
    <citation type="submission" date="2017-08" db="EMBL/GenBank/DDBJ databases">
        <title>Mesorhizobium wenxinae sp. nov., a novel rhizobial species isolated from root nodules of chickpea (Cicer arietinum L.).</title>
        <authorList>
            <person name="Zhang J."/>
        </authorList>
    </citation>
    <scope>NUCLEOTIDE SEQUENCE [LARGE SCALE GENOMIC DNA]</scope>
    <source>
        <strain evidence="1 2">SDW018</strain>
    </source>
</reference>
<dbReference type="GO" id="GO:0020037">
    <property type="term" value="F:heme binding"/>
    <property type="evidence" value="ECO:0007669"/>
    <property type="project" value="InterPro"/>
</dbReference>
<dbReference type="GO" id="GO:0019825">
    <property type="term" value="F:oxygen binding"/>
    <property type="evidence" value="ECO:0007669"/>
    <property type="project" value="InterPro"/>
</dbReference>
<dbReference type="InterPro" id="IPR012292">
    <property type="entry name" value="Globin/Proto"/>
</dbReference>
<dbReference type="Proteomes" id="UP000216442">
    <property type="component" value="Unassembled WGS sequence"/>
</dbReference>
<evidence type="ECO:0000313" key="1">
    <source>
        <dbReference type="EMBL" id="PAQ05464.1"/>
    </source>
</evidence>
<organism evidence="1 2">
    <name type="scientific">Mesorhizobium temperatum</name>
    <dbReference type="NCBI Taxonomy" id="241416"/>
    <lineage>
        <taxon>Bacteria</taxon>
        <taxon>Pseudomonadati</taxon>
        <taxon>Pseudomonadota</taxon>
        <taxon>Alphaproteobacteria</taxon>
        <taxon>Hyphomicrobiales</taxon>
        <taxon>Phyllobacteriaceae</taxon>
        <taxon>Mesorhizobium</taxon>
    </lineage>
</organism>
<comment type="caution">
    <text evidence="1">The sequence shown here is derived from an EMBL/GenBank/DDBJ whole genome shotgun (WGS) entry which is preliminary data.</text>
</comment>
<evidence type="ECO:0000313" key="2">
    <source>
        <dbReference type="Proteomes" id="UP000216442"/>
    </source>
</evidence>